<dbReference type="InterPro" id="IPR035986">
    <property type="entry name" value="PKD_dom_sf"/>
</dbReference>
<dbReference type="Gene3D" id="2.60.40.10">
    <property type="entry name" value="Immunoglobulins"/>
    <property type="match status" value="1"/>
</dbReference>
<dbReference type="Proteomes" id="UP000278437">
    <property type="component" value="Chromosome"/>
</dbReference>
<organism evidence="4 5">
    <name type="scientific">Shewanella khirikhana</name>
    <dbReference type="NCBI Taxonomy" id="1965282"/>
    <lineage>
        <taxon>Bacteria</taxon>
        <taxon>Pseudomonadati</taxon>
        <taxon>Pseudomonadota</taxon>
        <taxon>Gammaproteobacteria</taxon>
        <taxon>Alteromonadales</taxon>
        <taxon>Shewanellaceae</taxon>
        <taxon>Shewanella</taxon>
    </lineage>
</organism>
<keyword evidence="5" id="KW-1185">Reference proteome</keyword>
<accession>A0ABN5TR51</accession>
<feature type="domain" description="MAM" evidence="2">
    <location>
        <begin position="277"/>
        <end position="439"/>
    </location>
</feature>
<dbReference type="SUPFAM" id="SSF49299">
    <property type="entry name" value="PKD domain"/>
    <property type="match status" value="1"/>
</dbReference>
<dbReference type="Gene3D" id="2.60.120.200">
    <property type="match status" value="1"/>
</dbReference>
<dbReference type="InterPro" id="IPR000998">
    <property type="entry name" value="MAM_dom"/>
</dbReference>
<dbReference type="InterPro" id="IPR013783">
    <property type="entry name" value="Ig-like_fold"/>
</dbReference>
<feature type="chain" id="PRO_5045154585" evidence="1">
    <location>
        <begin position="24"/>
        <end position="536"/>
    </location>
</feature>
<dbReference type="EMBL" id="CP020373">
    <property type="protein sequence ID" value="AZQ09804.1"/>
    <property type="molecule type" value="Genomic_DNA"/>
</dbReference>
<evidence type="ECO:0000313" key="4">
    <source>
        <dbReference type="EMBL" id="AZQ09804.1"/>
    </source>
</evidence>
<dbReference type="GO" id="GO:0008233">
    <property type="term" value="F:peptidase activity"/>
    <property type="evidence" value="ECO:0007669"/>
    <property type="project" value="UniProtKB-KW"/>
</dbReference>
<dbReference type="SUPFAM" id="SSF49899">
    <property type="entry name" value="Concanavalin A-like lectins/glucanases"/>
    <property type="match status" value="1"/>
</dbReference>
<feature type="signal peptide" evidence="1">
    <location>
        <begin position="1"/>
        <end position="23"/>
    </location>
</feature>
<reference evidence="5" key="1">
    <citation type="submission" date="2017-03" db="EMBL/GenBank/DDBJ databases">
        <title>Full genome sequence of a non-lethal Shewanella isolate that potentiates virulence of Vibio parahaemolyticus causing acute hepatopancreatic necrosis disease (AHPND) in shrimp.</title>
        <authorList>
            <person name="Prachumwat A."/>
            <person name="Sritunyalucksana K."/>
        </authorList>
    </citation>
    <scope>NUCLEOTIDE SEQUENCE [LARGE SCALE GENOMIC DNA]</scope>
    <source>
        <strain evidence="5">TH2012</strain>
    </source>
</reference>
<dbReference type="InterPro" id="IPR022409">
    <property type="entry name" value="PKD/Chitinase_dom"/>
</dbReference>
<protein>
    <submittedName>
        <fullName evidence="4">Protease 1</fullName>
        <ecNumber evidence="4">3.4.21.50</ecNumber>
    </submittedName>
</protein>
<dbReference type="SMART" id="SM00089">
    <property type="entry name" value="PKD"/>
    <property type="match status" value="1"/>
</dbReference>
<keyword evidence="1" id="KW-0732">Signal</keyword>
<dbReference type="InterPro" id="IPR024079">
    <property type="entry name" value="MetalloPept_cat_dom_sf"/>
</dbReference>
<dbReference type="InterPro" id="IPR000601">
    <property type="entry name" value="PKD_dom"/>
</dbReference>
<dbReference type="Pfam" id="PF18911">
    <property type="entry name" value="PKD_4"/>
    <property type="match status" value="1"/>
</dbReference>
<evidence type="ECO:0000259" key="3">
    <source>
        <dbReference type="PROSITE" id="PS50093"/>
    </source>
</evidence>
<proteinExistence type="predicted"/>
<dbReference type="CDD" id="cd00146">
    <property type="entry name" value="PKD"/>
    <property type="match status" value="1"/>
</dbReference>
<dbReference type="GO" id="GO:0006508">
    <property type="term" value="P:proteolysis"/>
    <property type="evidence" value="ECO:0007669"/>
    <property type="project" value="UniProtKB-KW"/>
</dbReference>
<evidence type="ECO:0000313" key="5">
    <source>
        <dbReference type="Proteomes" id="UP000278437"/>
    </source>
</evidence>
<feature type="domain" description="PKD" evidence="3">
    <location>
        <begin position="444"/>
        <end position="521"/>
    </location>
</feature>
<dbReference type="EC" id="3.4.21.50" evidence="4"/>
<dbReference type="PROSITE" id="PS50093">
    <property type="entry name" value="PKD"/>
    <property type="match status" value="1"/>
</dbReference>
<dbReference type="InterPro" id="IPR013320">
    <property type="entry name" value="ConA-like_dom_sf"/>
</dbReference>
<dbReference type="Pfam" id="PF00629">
    <property type="entry name" value="MAM"/>
    <property type="match status" value="1"/>
</dbReference>
<evidence type="ECO:0000256" key="1">
    <source>
        <dbReference type="SAM" id="SignalP"/>
    </source>
</evidence>
<evidence type="ECO:0000259" key="2">
    <source>
        <dbReference type="PROSITE" id="PS50060"/>
    </source>
</evidence>
<dbReference type="SMART" id="SM00137">
    <property type="entry name" value="MAM"/>
    <property type="match status" value="1"/>
</dbReference>
<dbReference type="SUPFAM" id="SSF55486">
    <property type="entry name" value="Metalloproteases ('zincins'), catalytic domain"/>
    <property type="match status" value="1"/>
</dbReference>
<keyword evidence="4" id="KW-0378">Hydrolase</keyword>
<gene>
    <name evidence="4" type="ORF">STH12_00665</name>
</gene>
<dbReference type="Gene3D" id="3.40.390.10">
    <property type="entry name" value="Collagenase (Catalytic Domain)"/>
    <property type="match status" value="1"/>
</dbReference>
<keyword evidence="4" id="KW-0645">Protease</keyword>
<name>A0ABN5TR51_9GAMM</name>
<sequence>MEHLRSKIVALAALCAAAGAAHAAPTQNSPISIRFLVAAKDKTGTEAQATQQMLQQGIDQLNQGFAPMGLQFIHGDTLYITNEDVPGFHNPEDGWDTDEEELLRPFFALNSYNIIVTELEGKNGHAWWPYEATDAIEVDPSDLVRTTPVHEIGHNLSLLHTYQSNSDGPISLHQGPEGWKYGDKIIDTPADPDKDEYIQNCVYQGDLLDSEGVPYAPDAANFMSGGSNRCRTHFSAQQQRRMQKIVATDKYHLLNTYGANRSVPTCANSGAVTGFPHHEGFNLNDAVAAFPWVQDVKNNRFNWRFDSDTSSSRTGADEPVDGHSFIHVDTSNMDDFISAGDHVVMLSPCFDFTAVAAPGMRFHFNMYGADMGNLSMQASVDDGQSWQTVWQMTGPQHTDGNWELAEVDLADFIGQKVQFRLDYQVDGEKGDASVDAITLDADYPPSSDFSFVSLGLRARFVSQASDKDGNRLSYSWDFGDGHSASTASALHKFPRAGSYRVSLTVTDEDGYSDTYTETITLPQRGHKGKPAFFTLR</sequence>
<dbReference type="PROSITE" id="PS50060">
    <property type="entry name" value="MAM_2"/>
    <property type="match status" value="1"/>
</dbReference>
<dbReference type="RefSeq" id="WP_126166241.1">
    <property type="nucleotide sequence ID" value="NZ_CP020373.1"/>
</dbReference>